<dbReference type="PANTHER" id="PTHR12106:SF27">
    <property type="entry name" value="SORTILIN-RELATED RECEPTOR"/>
    <property type="match status" value="1"/>
</dbReference>
<feature type="domain" description="Sortilin N-terminal" evidence="3">
    <location>
        <begin position="4"/>
        <end position="54"/>
    </location>
</feature>
<evidence type="ECO:0000313" key="5">
    <source>
        <dbReference type="Proteomes" id="UP000187013"/>
    </source>
</evidence>
<sequence>EVAFEFPVYAAFLDFGNIIVAIPEPSSPKNSSVKKCFYSLDQGNNWREYHLEESTDAFYIKIVSRGSNAVIGLGKKKDEQPAEHTFCTIDFSEVFGGSACTDGDWEKWYLSDGKCFNGVKYSFNRRKADAQCLMRKTFEELTLNEESCEPKDTQSSI</sequence>
<comment type="caution">
    <text evidence="4">The sequence shown here is derived from an EMBL/GenBank/DDBJ whole genome shotgun (WGS) entry which is preliminary data.</text>
</comment>
<dbReference type="AlphaFoldDB" id="A0A1Q3AAK2"/>
<reference evidence="4 5" key="1">
    <citation type="submission" date="2016-08" db="EMBL/GenBank/DDBJ databases">
        <title>Draft genome sequence of allopolyploid Zygosaccharomyces rouxii.</title>
        <authorList>
            <person name="Watanabe J."/>
            <person name="Uehara K."/>
            <person name="Mogi Y."/>
            <person name="Tsukioka Y."/>
        </authorList>
    </citation>
    <scope>NUCLEOTIDE SEQUENCE [LARGE SCALE GENOMIC DNA]</scope>
    <source>
        <strain evidence="4 5">NBRC 110957</strain>
    </source>
</reference>
<evidence type="ECO:0000259" key="3">
    <source>
        <dbReference type="Pfam" id="PF15902"/>
    </source>
</evidence>
<accession>A0A1Q3AAK2</accession>
<evidence type="ECO:0000259" key="2">
    <source>
        <dbReference type="Pfam" id="PF15901"/>
    </source>
</evidence>
<dbReference type="Pfam" id="PF15902">
    <property type="entry name" value="Sortilin-Vps10"/>
    <property type="match status" value="1"/>
</dbReference>
<dbReference type="OrthoDB" id="443634at2759"/>
<dbReference type="GO" id="GO:0006892">
    <property type="term" value="P:post-Golgi vesicle-mediated transport"/>
    <property type="evidence" value="ECO:0007669"/>
    <property type="project" value="TreeGrafter"/>
</dbReference>
<dbReference type="InterPro" id="IPR031778">
    <property type="entry name" value="Sortilin_N"/>
</dbReference>
<dbReference type="GO" id="GO:0016020">
    <property type="term" value="C:membrane"/>
    <property type="evidence" value="ECO:0007669"/>
    <property type="project" value="TreeGrafter"/>
</dbReference>
<dbReference type="EMBL" id="BDGX01000034">
    <property type="protein sequence ID" value="GAV52725.1"/>
    <property type="molecule type" value="Genomic_DNA"/>
</dbReference>
<proteinExistence type="predicted"/>
<dbReference type="Gene3D" id="2.10.70.80">
    <property type="match status" value="1"/>
</dbReference>
<dbReference type="GO" id="GO:0005794">
    <property type="term" value="C:Golgi apparatus"/>
    <property type="evidence" value="ECO:0007669"/>
    <property type="project" value="TreeGrafter"/>
</dbReference>
<dbReference type="PANTHER" id="PTHR12106">
    <property type="entry name" value="SORTILIN RELATED"/>
    <property type="match status" value="1"/>
</dbReference>
<dbReference type="Proteomes" id="UP000187013">
    <property type="component" value="Unassembled WGS sequence"/>
</dbReference>
<protein>
    <recommendedName>
        <fullName evidence="6">Sortilin C-terminal domain-containing protein</fullName>
    </recommendedName>
</protein>
<feature type="domain" description="Sortilin C-terminal" evidence="2">
    <location>
        <begin position="67"/>
        <end position="149"/>
    </location>
</feature>
<dbReference type="Pfam" id="PF15901">
    <property type="entry name" value="Sortilin_C"/>
    <property type="match status" value="1"/>
</dbReference>
<organism evidence="4 5">
    <name type="scientific">Zygosaccharomyces rouxii</name>
    <dbReference type="NCBI Taxonomy" id="4956"/>
    <lineage>
        <taxon>Eukaryota</taxon>
        <taxon>Fungi</taxon>
        <taxon>Dikarya</taxon>
        <taxon>Ascomycota</taxon>
        <taxon>Saccharomycotina</taxon>
        <taxon>Saccharomycetes</taxon>
        <taxon>Saccharomycetales</taxon>
        <taxon>Saccharomycetaceae</taxon>
        <taxon>Zygosaccharomyces</taxon>
    </lineage>
</organism>
<dbReference type="InterPro" id="IPR050310">
    <property type="entry name" value="VPS10-sortilin"/>
</dbReference>
<feature type="non-terminal residue" evidence="4">
    <location>
        <position position="1"/>
    </location>
</feature>
<evidence type="ECO:0000313" key="4">
    <source>
        <dbReference type="EMBL" id="GAV52725.1"/>
    </source>
</evidence>
<keyword evidence="1" id="KW-0677">Repeat</keyword>
<evidence type="ECO:0000256" key="1">
    <source>
        <dbReference type="ARBA" id="ARBA00022737"/>
    </source>
</evidence>
<evidence type="ECO:0008006" key="6">
    <source>
        <dbReference type="Google" id="ProtNLM"/>
    </source>
</evidence>
<name>A0A1Q3AAK2_ZYGRO</name>
<dbReference type="InterPro" id="IPR031777">
    <property type="entry name" value="Sortilin_C"/>
</dbReference>
<gene>
    <name evidence="4" type="ORF">ZYGR_0AH00100</name>
</gene>